<dbReference type="AlphaFoldDB" id="A0A942UYY8"/>
<evidence type="ECO:0000313" key="3">
    <source>
        <dbReference type="EMBL" id="MBS4538891.1"/>
    </source>
</evidence>
<feature type="transmembrane region" description="Helical" evidence="1">
    <location>
        <begin position="99"/>
        <end position="121"/>
    </location>
</feature>
<dbReference type="Pfam" id="PF01569">
    <property type="entry name" value="PAP2"/>
    <property type="match status" value="1"/>
</dbReference>
<dbReference type="Gene3D" id="1.20.144.10">
    <property type="entry name" value="Phosphatidic acid phosphatase type 2/haloperoxidase"/>
    <property type="match status" value="2"/>
</dbReference>
<feature type="transmembrane region" description="Helical" evidence="1">
    <location>
        <begin position="171"/>
        <end position="191"/>
    </location>
</feature>
<feature type="transmembrane region" description="Helical" evidence="1">
    <location>
        <begin position="197"/>
        <end position="218"/>
    </location>
</feature>
<dbReference type="EMBL" id="WSFT01000039">
    <property type="protein sequence ID" value="MBS4538891.1"/>
    <property type="molecule type" value="Genomic_DNA"/>
</dbReference>
<dbReference type="Proteomes" id="UP000724672">
    <property type="component" value="Unassembled WGS sequence"/>
</dbReference>
<dbReference type="CDD" id="cd03392">
    <property type="entry name" value="PAP2_like_2"/>
    <property type="match status" value="1"/>
</dbReference>
<accession>A0A942UYY8</accession>
<keyword evidence="1" id="KW-0472">Membrane</keyword>
<keyword evidence="1" id="KW-1133">Transmembrane helix</keyword>
<organism evidence="3 4">
    <name type="scientific">Anaeromonas frigoriresistens</name>
    <dbReference type="NCBI Taxonomy" id="2683708"/>
    <lineage>
        <taxon>Bacteria</taxon>
        <taxon>Bacillati</taxon>
        <taxon>Bacillota</taxon>
        <taxon>Tissierellia</taxon>
        <taxon>Tissierellales</taxon>
        <taxon>Thermohalobacteraceae</taxon>
        <taxon>Anaeromonas</taxon>
    </lineage>
</organism>
<protein>
    <submittedName>
        <fullName evidence="3">Phosphatase PAP2 family protein</fullName>
    </submittedName>
</protein>
<gene>
    <name evidence="3" type="ORF">GOQ27_10470</name>
</gene>
<dbReference type="SUPFAM" id="SSF48317">
    <property type="entry name" value="Acid phosphatase/Vanadium-dependent haloperoxidase"/>
    <property type="match status" value="1"/>
</dbReference>
<proteinExistence type="predicted"/>
<keyword evidence="1" id="KW-0812">Transmembrane</keyword>
<keyword evidence="4" id="KW-1185">Reference proteome</keyword>
<sequence>MIKDEKEIKRQVIPVLLLLIGFGGAGLFFSVFTEIAENIASKELQVFDDAIINFFLSIESKWIDQFMFLITEMGSVWFLTLLSIITVLILWFKKRDIWAILFFIIAMVGGGLIIKGLKYYYQRSRPSIIPHIDAVGFSFPSGHAMGSLIFYGFMIYFIFRSKLSKIIKWSLSFFATILFILIGISRIYLGAHYPSDVIAGQMSGAIWLIVTIMALEGVKWQRRNHFKPIEGIRNILMKIFK</sequence>
<feature type="domain" description="Phosphatidic acid phosphatase type 2/haloperoxidase" evidence="2">
    <location>
        <begin position="100"/>
        <end position="212"/>
    </location>
</feature>
<dbReference type="InterPro" id="IPR036938">
    <property type="entry name" value="PAP2/HPO_sf"/>
</dbReference>
<name>A0A942UYY8_9FIRM</name>
<dbReference type="InterPro" id="IPR000326">
    <property type="entry name" value="PAP2/HPO"/>
</dbReference>
<evidence type="ECO:0000313" key="4">
    <source>
        <dbReference type="Proteomes" id="UP000724672"/>
    </source>
</evidence>
<dbReference type="PANTHER" id="PTHR14969:SF13">
    <property type="entry name" value="AT30094P"/>
    <property type="match status" value="1"/>
</dbReference>
<dbReference type="SMART" id="SM00014">
    <property type="entry name" value="acidPPc"/>
    <property type="match status" value="1"/>
</dbReference>
<comment type="caution">
    <text evidence="3">The sequence shown here is derived from an EMBL/GenBank/DDBJ whole genome shotgun (WGS) entry which is preliminary data.</text>
</comment>
<feature type="transmembrane region" description="Helical" evidence="1">
    <location>
        <begin position="141"/>
        <end position="159"/>
    </location>
</feature>
<reference evidence="3" key="1">
    <citation type="submission" date="2019-12" db="EMBL/GenBank/DDBJ databases">
        <title>Clostridiaceae gen. nov. sp. nov., isolated from sediment in Xinjiang, China.</title>
        <authorList>
            <person name="Zhang R."/>
        </authorList>
    </citation>
    <scope>NUCLEOTIDE SEQUENCE</scope>
    <source>
        <strain evidence="3">D2Q-11</strain>
    </source>
</reference>
<dbReference type="PANTHER" id="PTHR14969">
    <property type="entry name" value="SPHINGOSINE-1-PHOSPHATE PHOSPHOHYDROLASE"/>
    <property type="match status" value="1"/>
</dbReference>
<dbReference type="RefSeq" id="WP_203366816.1">
    <property type="nucleotide sequence ID" value="NZ_WSFT01000039.1"/>
</dbReference>
<evidence type="ECO:0000256" key="1">
    <source>
        <dbReference type="SAM" id="Phobius"/>
    </source>
</evidence>
<feature type="transmembrane region" description="Helical" evidence="1">
    <location>
        <begin position="66"/>
        <end position="92"/>
    </location>
</feature>
<feature type="transmembrane region" description="Helical" evidence="1">
    <location>
        <begin position="12"/>
        <end position="32"/>
    </location>
</feature>
<evidence type="ECO:0000259" key="2">
    <source>
        <dbReference type="SMART" id="SM00014"/>
    </source>
</evidence>